<protein>
    <submittedName>
        <fullName evidence="2">Uncharacterized protein</fullName>
    </submittedName>
</protein>
<evidence type="ECO:0000313" key="2">
    <source>
        <dbReference type="EMBL" id="KAK8732910.1"/>
    </source>
</evidence>
<organism evidence="2 3">
    <name type="scientific">Cherax quadricarinatus</name>
    <name type="common">Australian red claw crayfish</name>
    <dbReference type="NCBI Taxonomy" id="27406"/>
    <lineage>
        <taxon>Eukaryota</taxon>
        <taxon>Metazoa</taxon>
        <taxon>Ecdysozoa</taxon>
        <taxon>Arthropoda</taxon>
        <taxon>Crustacea</taxon>
        <taxon>Multicrustacea</taxon>
        <taxon>Malacostraca</taxon>
        <taxon>Eumalacostraca</taxon>
        <taxon>Eucarida</taxon>
        <taxon>Decapoda</taxon>
        <taxon>Pleocyemata</taxon>
        <taxon>Astacidea</taxon>
        <taxon>Parastacoidea</taxon>
        <taxon>Parastacidae</taxon>
        <taxon>Cherax</taxon>
    </lineage>
</organism>
<reference evidence="2 3" key="1">
    <citation type="journal article" date="2024" name="BMC Genomics">
        <title>Genome assembly of redclaw crayfish (Cherax quadricarinatus) provides insights into its immune adaptation and hypoxia tolerance.</title>
        <authorList>
            <person name="Liu Z."/>
            <person name="Zheng J."/>
            <person name="Li H."/>
            <person name="Fang K."/>
            <person name="Wang S."/>
            <person name="He J."/>
            <person name="Zhou D."/>
            <person name="Weng S."/>
            <person name="Chi M."/>
            <person name="Gu Z."/>
            <person name="He J."/>
            <person name="Li F."/>
            <person name="Wang M."/>
        </authorList>
    </citation>
    <scope>NUCLEOTIDE SEQUENCE [LARGE SCALE GENOMIC DNA]</scope>
    <source>
        <strain evidence="2">ZL_2023a</strain>
    </source>
</reference>
<sequence>GLQGRCKKRCPTCSAIIHVRKYICQCGHNFFAEKQYLKKTRDDQMQKAGNIASKNGNLWRAFDAIQKQSCKIRGGGYAIATLYYKECPTRNIKGIISGSALEADDKALLIDVFCKVAKSSKNKENEQKEDEQKGEKQSSVLNKSVAPSRNDDESKRPQVKLTEDVEVKYIIEEDPLVIKEEPYATEEELLVIEAEPFVIKEEPFVIKEEPHVIKEEPI</sequence>
<dbReference type="EMBL" id="JARKIK010000055">
    <property type="protein sequence ID" value="KAK8732910.1"/>
    <property type="molecule type" value="Genomic_DNA"/>
</dbReference>
<evidence type="ECO:0000256" key="1">
    <source>
        <dbReference type="SAM" id="MobiDB-lite"/>
    </source>
</evidence>
<comment type="caution">
    <text evidence="2">The sequence shown here is derived from an EMBL/GenBank/DDBJ whole genome shotgun (WGS) entry which is preliminary data.</text>
</comment>
<dbReference type="AlphaFoldDB" id="A0AAW0WZN5"/>
<proteinExistence type="predicted"/>
<feature type="compositionally biased region" description="Basic and acidic residues" evidence="1">
    <location>
        <begin position="121"/>
        <end position="136"/>
    </location>
</feature>
<dbReference type="Proteomes" id="UP001445076">
    <property type="component" value="Unassembled WGS sequence"/>
</dbReference>
<feature type="compositionally biased region" description="Basic and acidic residues" evidence="1">
    <location>
        <begin position="149"/>
        <end position="158"/>
    </location>
</feature>
<keyword evidence="3" id="KW-1185">Reference proteome</keyword>
<name>A0AAW0WZN5_CHEQU</name>
<accession>A0AAW0WZN5</accession>
<gene>
    <name evidence="2" type="ORF">OTU49_006647</name>
</gene>
<feature type="non-terminal residue" evidence="2">
    <location>
        <position position="1"/>
    </location>
</feature>
<feature type="region of interest" description="Disordered" evidence="1">
    <location>
        <begin position="121"/>
        <end position="158"/>
    </location>
</feature>
<evidence type="ECO:0000313" key="3">
    <source>
        <dbReference type="Proteomes" id="UP001445076"/>
    </source>
</evidence>